<gene>
    <name evidence="2" type="ORF">P5673_020479</name>
</gene>
<keyword evidence="3" id="KW-1185">Reference proteome</keyword>
<dbReference type="AlphaFoldDB" id="A0AAD9Q9V7"/>
<evidence type="ECO:0000256" key="1">
    <source>
        <dbReference type="SAM" id="Phobius"/>
    </source>
</evidence>
<keyword evidence="1" id="KW-0812">Transmembrane</keyword>
<dbReference type="Proteomes" id="UP001249851">
    <property type="component" value="Unassembled WGS sequence"/>
</dbReference>
<feature type="transmembrane region" description="Helical" evidence="1">
    <location>
        <begin position="12"/>
        <end position="28"/>
    </location>
</feature>
<evidence type="ECO:0000313" key="2">
    <source>
        <dbReference type="EMBL" id="KAK2557366.1"/>
    </source>
</evidence>
<proteinExistence type="predicted"/>
<protein>
    <submittedName>
        <fullName evidence="2">Uncharacterized protein</fullName>
    </submittedName>
</protein>
<dbReference type="EMBL" id="JARQWQ010000050">
    <property type="protein sequence ID" value="KAK2557366.1"/>
    <property type="molecule type" value="Genomic_DNA"/>
</dbReference>
<comment type="caution">
    <text evidence="2">The sequence shown here is derived from an EMBL/GenBank/DDBJ whole genome shotgun (WGS) entry which is preliminary data.</text>
</comment>
<accession>A0AAD9Q9V7</accession>
<reference evidence="2" key="1">
    <citation type="journal article" date="2023" name="G3 (Bethesda)">
        <title>Whole genome assembly and annotation of the endangered Caribbean coral Acropora cervicornis.</title>
        <authorList>
            <person name="Selwyn J.D."/>
            <person name="Vollmer S.V."/>
        </authorList>
    </citation>
    <scope>NUCLEOTIDE SEQUENCE</scope>
    <source>
        <strain evidence="2">K2</strain>
    </source>
</reference>
<keyword evidence="1" id="KW-0472">Membrane</keyword>
<evidence type="ECO:0000313" key="3">
    <source>
        <dbReference type="Proteomes" id="UP001249851"/>
    </source>
</evidence>
<sequence>MEIYGAKAKYMFRVVNGMALACLTYLFTRKQDVTNYSLRGSSTSLQLPLPKTESSKKSFSYDGAKVWNSILENLRNCKSVSSFKAEIATHTLF</sequence>
<organism evidence="2 3">
    <name type="scientific">Acropora cervicornis</name>
    <name type="common">Staghorn coral</name>
    <dbReference type="NCBI Taxonomy" id="6130"/>
    <lineage>
        <taxon>Eukaryota</taxon>
        <taxon>Metazoa</taxon>
        <taxon>Cnidaria</taxon>
        <taxon>Anthozoa</taxon>
        <taxon>Hexacorallia</taxon>
        <taxon>Scleractinia</taxon>
        <taxon>Astrocoeniina</taxon>
        <taxon>Acroporidae</taxon>
        <taxon>Acropora</taxon>
    </lineage>
</organism>
<name>A0AAD9Q9V7_ACRCE</name>
<reference evidence="2" key="2">
    <citation type="journal article" date="2023" name="Science">
        <title>Genomic signatures of disease resistance in endangered staghorn corals.</title>
        <authorList>
            <person name="Vollmer S.V."/>
            <person name="Selwyn J.D."/>
            <person name="Despard B.A."/>
            <person name="Roesel C.L."/>
        </authorList>
    </citation>
    <scope>NUCLEOTIDE SEQUENCE</scope>
    <source>
        <strain evidence="2">K2</strain>
    </source>
</reference>
<keyword evidence="1" id="KW-1133">Transmembrane helix</keyword>